<dbReference type="InterPro" id="IPR010345">
    <property type="entry name" value="IL-17_fam"/>
</dbReference>
<reference evidence="13 14" key="1">
    <citation type="journal article" date="2020" name="Mol. Biol. Evol.">
        <title>Interspecific Gene Flow and the Evolution of Specialization in Black and White Rhinoceros.</title>
        <authorList>
            <person name="Moodley Y."/>
            <person name="Westbury M.V."/>
            <person name="Russo I.M."/>
            <person name="Gopalakrishnan S."/>
            <person name="Rakotoarivelo A."/>
            <person name="Olsen R.A."/>
            <person name="Prost S."/>
            <person name="Tunstall T."/>
            <person name="Ryder O.A."/>
            <person name="Dalen L."/>
            <person name="Bruford M.W."/>
        </authorList>
    </citation>
    <scope>NUCLEOTIDE SEQUENCE [LARGE SCALE GENOMIC DNA]</scope>
    <source>
        <strain evidence="13">SBR-YM</strain>
        <tissue evidence="13">Skin</tissue>
    </source>
</reference>
<evidence type="ECO:0000256" key="6">
    <source>
        <dbReference type="ARBA" id="ARBA00022729"/>
    </source>
</evidence>
<feature type="chain" id="PRO_5029762079" description="MARVEL domain-containing protein" evidence="11">
    <location>
        <begin position="17"/>
        <end position="355"/>
    </location>
</feature>
<evidence type="ECO:0000256" key="10">
    <source>
        <dbReference type="SAM" id="Phobius"/>
    </source>
</evidence>
<evidence type="ECO:0000256" key="5">
    <source>
        <dbReference type="ARBA" id="ARBA00022692"/>
    </source>
</evidence>
<dbReference type="GO" id="GO:0005576">
    <property type="term" value="C:extracellular region"/>
    <property type="evidence" value="ECO:0007669"/>
    <property type="project" value="UniProtKB-SubCell"/>
</dbReference>
<dbReference type="PANTHER" id="PTHR22776:SF26">
    <property type="entry name" value="CKLF-LIKE MARVEL TRANSMEMBRANE DOMAIN-CONTAINING PROTEIN 5"/>
    <property type="match status" value="1"/>
</dbReference>
<dbReference type="PANTHER" id="PTHR22776">
    <property type="entry name" value="MARVEL-CONTAINING POTENTIAL LIPID RAFT-ASSOCIATED PROTEIN"/>
    <property type="match status" value="1"/>
</dbReference>
<dbReference type="GO" id="GO:0005125">
    <property type="term" value="F:cytokine activity"/>
    <property type="evidence" value="ECO:0007669"/>
    <property type="project" value="InterPro"/>
</dbReference>
<evidence type="ECO:0000313" key="13">
    <source>
        <dbReference type="EMBL" id="KAF5925722.1"/>
    </source>
</evidence>
<dbReference type="Pfam" id="PF06083">
    <property type="entry name" value="IL17"/>
    <property type="match status" value="1"/>
</dbReference>
<evidence type="ECO:0000256" key="11">
    <source>
        <dbReference type="SAM" id="SignalP"/>
    </source>
</evidence>
<feature type="transmembrane region" description="Helical" evidence="10">
    <location>
        <begin position="224"/>
        <end position="257"/>
    </location>
</feature>
<keyword evidence="5 9" id="KW-0812">Transmembrane</keyword>
<dbReference type="EMBL" id="JACDTQ010000812">
    <property type="protein sequence ID" value="KAF5925722.1"/>
    <property type="molecule type" value="Genomic_DNA"/>
</dbReference>
<evidence type="ECO:0000256" key="2">
    <source>
        <dbReference type="ARBA" id="ARBA00004613"/>
    </source>
</evidence>
<dbReference type="Pfam" id="PF01284">
    <property type="entry name" value="MARVEL"/>
    <property type="match status" value="1"/>
</dbReference>
<evidence type="ECO:0000256" key="7">
    <source>
        <dbReference type="ARBA" id="ARBA00022989"/>
    </source>
</evidence>
<organism evidence="13 14">
    <name type="scientific">Diceros bicornis minor</name>
    <name type="common">South-central black rhinoceros</name>
    <dbReference type="NCBI Taxonomy" id="77932"/>
    <lineage>
        <taxon>Eukaryota</taxon>
        <taxon>Metazoa</taxon>
        <taxon>Chordata</taxon>
        <taxon>Craniata</taxon>
        <taxon>Vertebrata</taxon>
        <taxon>Euteleostomi</taxon>
        <taxon>Mammalia</taxon>
        <taxon>Eutheria</taxon>
        <taxon>Laurasiatheria</taxon>
        <taxon>Perissodactyla</taxon>
        <taxon>Rhinocerotidae</taxon>
        <taxon>Diceros</taxon>
    </lineage>
</organism>
<dbReference type="PROSITE" id="PS51225">
    <property type="entry name" value="MARVEL"/>
    <property type="match status" value="1"/>
</dbReference>
<feature type="transmembrane region" description="Helical" evidence="10">
    <location>
        <begin position="301"/>
        <end position="321"/>
    </location>
</feature>
<keyword evidence="4" id="KW-0964">Secreted</keyword>
<dbReference type="GO" id="GO:0016020">
    <property type="term" value="C:membrane"/>
    <property type="evidence" value="ECO:0007669"/>
    <property type="project" value="UniProtKB-SubCell"/>
</dbReference>
<dbReference type="InterPro" id="IPR050578">
    <property type="entry name" value="MARVEL-CKLF_proteins"/>
</dbReference>
<evidence type="ECO:0000256" key="1">
    <source>
        <dbReference type="ARBA" id="ARBA00004141"/>
    </source>
</evidence>
<evidence type="ECO:0000256" key="4">
    <source>
        <dbReference type="ARBA" id="ARBA00022525"/>
    </source>
</evidence>
<comment type="subcellular location">
    <subcellularLocation>
        <location evidence="1">Membrane</location>
        <topology evidence="1">Multi-pass membrane protein</topology>
    </subcellularLocation>
    <subcellularLocation>
        <location evidence="2">Secreted</location>
    </subcellularLocation>
</comment>
<evidence type="ECO:0000313" key="14">
    <source>
        <dbReference type="Proteomes" id="UP000551758"/>
    </source>
</evidence>
<evidence type="ECO:0000256" key="9">
    <source>
        <dbReference type="PROSITE-ProRule" id="PRU00581"/>
    </source>
</evidence>
<feature type="signal peptide" evidence="11">
    <location>
        <begin position="1"/>
        <end position="16"/>
    </location>
</feature>
<name>A0A7J7FCC4_DICBM</name>
<feature type="transmembrane region" description="Helical" evidence="10">
    <location>
        <begin position="277"/>
        <end position="295"/>
    </location>
</feature>
<dbReference type="SUPFAM" id="SSF57501">
    <property type="entry name" value="Cystine-knot cytokines"/>
    <property type="match status" value="1"/>
</dbReference>
<accession>A0A7J7FCC4</accession>
<dbReference type="Proteomes" id="UP000551758">
    <property type="component" value="Unassembled WGS sequence"/>
</dbReference>
<dbReference type="InterPro" id="IPR029034">
    <property type="entry name" value="Cystine-knot_cytokine"/>
</dbReference>
<protein>
    <recommendedName>
        <fullName evidence="12">MARVEL domain-containing protein</fullName>
    </recommendedName>
</protein>
<feature type="domain" description="MARVEL" evidence="12">
    <location>
        <begin position="211"/>
        <end position="328"/>
    </location>
</feature>
<dbReference type="InterPro" id="IPR008253">
    <property type="entry name" value="Marvel"/>
</dbReference>
<sequence length="355" mass="39871">MYQVVAFLAMFMGTHTLNLRLQRECTHWPSCCPNKGRDPTEEWLKWSTVHVPPPETASLAHHPESCRASEDGPLNSRSISPWRYELDRDLNRLPQDLYHARCLCPHCVSLQTGSHMDPLGNSELLYHNQTVFYRRPCPGERGTHDGYCLERRLYRVSLAFPSSCFPPWAGGSGGLCPVGPVEMLSAWDRRDRPPEEGAAAGLQGFAVDKTFLSSLKGILLETELALTFIIFICFTASISAYMAAALLEFFITLAFLFLYATQYYQRFDRLNWPCLDFLRCVSAIIIFLVVSFAAVTSRDGAAIAAFVFGIILVSVFAYDAFKIYRTEIAPRATQDAGFSPKPYPGTLVVVLCSHW</sequence>
<evidence type="ECO:0000256" key="3">
    <source>
        <dbReference type="ARBA" id="ARBA00007236"/>
    </source>
</evidence>
<keyword evidence="14" id="KW-1185">Reference proteome</keyword>
<proteinExistence type="inferred from homology"/>
<dbReference type="Gene3D" id="2.10.90.10">
    <property type="entry name" value="Cystine-knot cytokines"/>
    <property type="match status" value="1"/>
</dbReference>
<keyword evidence="7 10" id="KW-1133">Transmembrane helix</keyword>
<evidence type="ECO:0000259" key="12">
    <source>
        <dbReference type="PROSITE" id="PS51225"/>
    </source>
</evidence>
<evidence type="ECO:0000256" key="8">
    <source>
        <dbReference type="ARBA" id="ARBA00023136"/>
    </source>
</evidence>
<comment type="similarity">
    <text evidence="3">Belongs to the IL-17 family.</text>
</comment>
<comment type="caution">
    <text evidence="13">The sequence shown here is derived from an EMBL/GenBank/DDBJ whole genome shotgun (WGS) entry which is preliminary data.</text>
</comment>
<dbReference type="AlphaFoldDB" id="A0A7J7FCC4"/>
<keyword evidence="6 11" id="KW-0732">Signal</keyword>
<gene>
    <name evidence="13" type="ORF">HPG69_002172</name>
</gene>
<keyword evidence="8 9" id="KW-0472">Membrane</keyword>